<dbReference type="InterPro" id="IPR005262">
    <property type="entry name" value="MJ1255-like"/>
</dbReference>
<name>A0AAW7X9W7_9GAMM</name>
<dbReference type="SUPFAM" id="SSF53756">
    <property type="entry name" value="UDP-Glycosyltransferase/glycogen phosphorylase"/>
    <property type="match status" value="1"/>
</dbReference>
<comment type="caution">
    <text evidence="1">The sequence shown here is derived from an EMBL/GenBank/DDBJ whole genome shotgun (WGS) entry which is preliminary data.</text>
</comment>
<evidence type="ECO:0000313" key="1">
    <source>
        <dbReference type="EMBL" id="MDO6424274.1"/>
    </source>
</evidence>
<dbReference type="RefSeq" id="WP_303493653.1">
    <property type="nucleotide sequence ID" value="NZ_JAUOPB010000013.1"/>
</dbReference>
<dbReference type="AlphaFoldDB" id="A0AAW7X9W7"/>
<reference evidence="1" key="1">
    <citation type="submission" date="2023-07" db="EMBL/GenBank/DDBJ databases">
        <title>Genome content predicts the carbon catabolic preferences of heterotrophic bacteria.</title>
        <authorList>
            <person name="Gralka M."/>
        </authorList>
    </citation>
    <scope>NUCLEOTIDE SEQUENCE</scope>
    <source>
        <strain evidence="1">I3M17_2</strain>
    </source>
</reference>
<dbReference type="NCBIfam" id="TIGR00661">
    <property type="entry name" value="MJ1255"/>
    <property type="match status" value="1"/>
</dbReference>
<evidence type="ECO:0000313" key="2">
    <source>
        <dbReference type="Proteomes" id="UP001169760"/>
    </source>
</evidence>
<dbReference type="Gene3D" id="3.40.50.2000">
    <property type="entry name" value="Glycogen Phosphorylase B"/>
    <property type="match status" value="1"/>
</dbReference>
<accession>A0AAW7X9W7</accession>
<organism evidence="1 2">
    <name type="scientific">Saccharophagus degradans</name>
    <dbReference type="NCBI Taxonomy" id="86304"/>
    <lineage>
        <taxon>Bacteria</taxon>
        <taxon>Pseudomonadati</taxon>
        <taxon>Pseudomonadota</taxon>
        <taxon>Gammaproteobacteria</taxon>
        <taxon>Cellvibrionales</taxon>
        <taxon>Cellvibrionaceae</taxon>
        <taxon>Saccharophagus</taxon>
    </lineage>
</organism>
<gene>
    <name evidence="1" type="ORF">Q4521_17445</name>
</gene>
<sequence length="360" mass="39744">MKILYGVQATGNGHITRARALGKELKACGLDVDFLFSGRDKDKFFDMAEFGDWQCYQGLTFVHEAGKTKLIDTIKQNSLKTLFKDIRALDVSGYDLIITDFEPISAWAAKRAGKPCIGMGHQYAFNHAVPKTGDSLIPRMIMRNFAPASIDLGLHWHHFGYPILPPIAETHVTNKAVEPNKVVVYLGFEDPDEVVSLLEPFTDHLFTVYGPFAQYESMGHIQLKPLSRDGFQEDLATAAGVICNAGFELSSEAIQLGKKLLVKPLQGQMEQLSNAKALTELGLGMAMNSLDPQVLDTWLKHAKGSQVKYPNVAKAIAQWVNSGKWHTPSSKAELVDSLWKQVHAPEITHFGSTLPQPSLA</sequence>
<protein>
    <submittedName>
        <fullName evidence="1">Glycosyltransferase family protein</fullName>
    </submittedName>
</protein>
<proteinExistence type="predicted"/>
<dbReference type="EMBL" id="JAUOPB010000013">
    <property type="protein sequence ID" value="MDO6424274.1"/>
    <property type="molecule type" value="Genomic_DNA"/>
</dbReference>
<dbReference type="Proteomes" id="UP001169760">
    <property type="component" value="Unassembled WGS sequence"/>
</dbReference>
<dbReference type="Pfam" id="PF13528">
    <property type="entry name" value="Glyco_trans_1_3"/>
    <property type="match status" value="1"/>
</dbReference>